<keyword evidence="3" id="KW-1185">Reference proteome</keyword>
<accession>A0ABR3W154</accession>
<evidence type="ECO:0000256" key="1">
    <source>
        <dbReference type="SAM" id="MobiDB-lite"/>
    </source>
</evidence>
<gene>
    <name evidence="2" type="ORF">Daus18300_012895</name>
</gene>
<evidence type="ECO:0000313" key="2">
    <source>
        <dbReference type="EMBL" id="KAL1850481.1"/>
    </source>
</evidence>
<proteinExistence type="predicted"/>
<evidence type="ECO:0000313" key="3">
    <source>
        <dbReference type="Proteomes" id="UP001583177"/>
    </source>
</evidence>
<protein>
    <submittedName>
        <fullName evidence="2">Uncharacterized protein</fullName>
    </submittedName>
</protein>
<comment type="caution">
    <text evidence="2">The sequence shown here is derived from an EMBL/GenBank/DDBJ whole genome shotgun (WGS) entry which is preliminary data.</text>
</comment>
<feature type="region of interest" description="Disordered" evidence="1">
    <location>
        <begin position="1"/>
        <end position="27"/>
    </location>
</feature>
<dbReference type="EMBL" id="JAWRVE010000185">
    <property type="protein sequence ID" value="KAL1850481.1"/>
    <property type="molecule type" value="Genomic_DNA"/>
</dbReference>
<sequence>MTEPSSAAGLRPVNGPVGGTPNSDNSDDKLLALAHTLSTKIKTGQRKREEREVKQGYAAPNDYTYAIYQCLQQTTDSFDNYLDRVEHALTVEHKESKMKRRAWTAWYVLSSLQLVRDNRRGGRKRLRARGAKLANLIVNHLLISDGAAALGVYDALAGKSYAFFPARTADGYQSNVTH</sequence>
<dbReference type="Proteomes" id="UP001583177">
    <property type="component" value="Unassembled WGS sequence"/>
</dbReference>
<organism evidence="2 3">
    <name type="scientific">Diaporthe australafricana</name>
    <dbReference type="NCBI Taxonomy" id="127596"/>
    <lineage>
        <taxon>Eukaryota</taxon>
        <taxon>Fungi</taxon>
        <taxon>Dikarya</taxon>
        <taxon>Ascomycota</taxon>
        <taxon>Pezizomycotina</taxon>
        <taxon>Sordariomycetes</taxon>
        <taxon>Sordariomycetidae</taxon>
        <taxon>Diaporthales</taxon>
        <taxon>Diaporthaceae</taxon>
        <taxon>Diaporthe</taxon>
    </lineage>
</organism>
<name>A0ABR3W154_9PEZI</name>
<reference evidence="2 3" key="1">
    <citation type="journal article" date="2024" name="IMA Fungus">
        <title>IMA Genome - F19 : A genome assembly and annotation guide to empower mycologists, including annotated draft genome sequences of Ceratocystis pirilliformis, Diaporthe australafricana, Fusarium ophioides, Paecilomyces lecythidis, and Sporothrix stenoceras.</title>
        <authorList>
            <person name="Aylward J."/>
            <person name="Wilson A.M."/>
            <person name="Visagie C.M."/>
            <person name="Spraker J."/>
            <person name="Barnes I."/>
            <person name="Buitendag C."/>
            <person name="Ceriani C."/>
            <person name="Del Mar Angel L."/>
            <person name="du Plessis D."/>
            <person name="Fuchs T."/>
            <person name="Gasser K."/>
            <person name="Kramer D."/>
            <person name="Li W."/>
            <person name="Munsamy K."/>
            <person name="Piso A."/>
            <person name="Price J.L."/>
            <person name="Sonnekus B."/>
            <person name="Thomas C."/>
            <person name="van der Nest A."/>
            <person name="van Dijk A."/>
            <person name="van Heerden A."/>
            <person name="van Vuuren N."/>
            <person name="Yilmaz N."/>
            <person name="Duong T.A."/>
            <person name="van der Merwe N.A."/>
            <person name="Wingfield M.J."/>
            <person name="Wingfield B.D."/>
        </authorList>
    </citation>
    <scope>NUCLEOTIDE SEQUENCE [LARGE SCALE GENOMIC DNA]</scope>
    <source>
        <strain evidence="2 3">CMW 18300</strain>
    </source>
</reference>